<dbReference type="SUPFAM" id="SSF52047">
    <property type="entry name" value="RNI-like"/>
    <property type="match status" value="1"/>
</dbReference>
<gene>
    <name evidence="1" type="ORF">D9756_002706</name>
</gene>
<accession>A0A8H5GC84</accession>
<protein>
    <recommendedName>
        <fullName evidence="3">F-box domain-containing protein</fullName>
    </recommendedName>
</protein>
<dbReference type="InterPro" id="IPR032675">
    <property type="entry name" value="LRR_dom_sf"/>
</dbReference>
<dbReference type="AlphaFoldDB" id="A0A8H5GC84"/>
<name>A0A8H5GC84_9AGAR</name>
<dbReference type="EMBL" id="JAACJO010000002">
    <property type="protein sequence ID" value="KAF5362095.1"/>
    <property type="molecule type" value="Genomic_DNA"/>
</dbReference>
<evidence type="ECO:0008006" key="3">
    <source>
        <dbReference type="Google" id="ProtNLM"/>
    </source>
</evidence>
<dbReference type="Gene3D" id="3.80.10.10">
    <property type="entry name" value="Ribonuclease Inhibitor"/>
    <property type="match status" value="1"/>
</dbReference>
<organism evidence="1 2">
    <name type="scientific">Leucocoprinus leucothites</name>
    <dbReference type="NCBI Taxonomy" id="201217"/>
    <lineage>
        <taxon>Eukaryota</taxon>
        <taxon>Fungi</taxon>
        <taxon>Dikarya</taxon>
        <taxon>Basidiomycota</taxon>
        <taxon>Agaricomycotina</taxon>
        <taxon>Agaricomycetes</taxon>
        <taxon>Agaricomycetidae</taxon>
        <taxon>Agaricales</taxon>
        <taxon>Agaricineae</taxon>
        <taxon>Agaricaceae</taxon>
        <taxon>Leucocoprinus</taxon>
    </lineage>
</organism>
<keyword evidence="2" id="KW-1185">Reference proteome</keyword>
<dbReference type="OrthoDB" id="2269034at2759"/>
<evidence type="ECO:0000313" key="1">
    <source>
        <dbReference type="EMBL" id="KAF5362095.1"/>
    </source>
</evidence>
<reference evidence="1 2" key="1">
    <citation type="journal article" date="2020" name="ISME J.">
        <title>Uncovering the hidden diversity of litter-decomposition mechanisms in mushroom-forming fungi.</title>
        <authorList>
            <person name="Floudas D."/>
            <person name="Bentzer J."/>
            <person name="Ahren D."/>
            <person name="Johansson T."/>
            <person name="Persson P."/>
            <person name="Tunlid A."/>
        </authorList>
    </citation>
    <scope>NUCLEOTIDE SEQUENCE [LARGE SCALE GENOMIC DNA]</scope>
    <source>
        <strain evidence="1 2">CBS 146.42</strain>
    </source>
</reference>
<comment type="caution">
    <text evidence="1">The sequence shown here is derived from an EMBL/GenBank/DDBJ whole genome shotgun (WGS) entry which is preliminary data.</text>
</comment>
<evidence type="ECO:0000313" key="2">
    <source>
        <dbReference type="Proteomes" id="UP000559027"/>
    </source>
</evidence>
<sequence length="472" mass="53598">MRGHPNPAALRELNLLQAATRELPSEILSLIFEDSIFLNCREPDEDKRWESELPVVQVLGAVCSTWRQVAWSTPALWTDIEIDFKSSDIRPQACLMKLYLENSGELPLSLSLAYEEDMTYPVAQTTLVHPLVDKLIEEALWRVVSLHLSYPPSLSLWLYHASEMASLDRLWIYESRLTRDFELDLSNFSSLSVLDMWGVSGDVILPWNSITRLFLSQIPTEVCAQLLSQCPNLERFEMDSPVFPVEEIEPPALPNVVILPHLETLTWESAGTEWDALVLRCVQTPALQSLWWMEDPFVDNLNPHLATFLQRLPTSFRSLKIKNNSPNGFPLFFLPSNVETETMEFGTFGFSPNVFSSILFPLKHRGDPQSSWPFPKLKQLSIHSYPAWEGPTELPVDARSTIDLVTTMALRAAALGQIVTLQVFGLTLNWDLALFPGPLYGGENLILRVGEDQVVPLWYQQLVPHARLSWSD</sequence>
<dbReference type="Proteomes" id="UP000559027">
    <property type="component" value="Unassembled WGS sequence"/>
</dbReference>
<proteinExistence type="predicted"/>